<keyword evidence="9" id="KW-1185">Reference proteome</keyword>
<evidence type="ECO:0000313" key="9">
    <source>
        <dbReference type="Proteomes" id="UP000266385"/>
    </source>
</evidence>
<comment type="cofactor">
    <cofactor evidence="1">
        <name>Mn(2+)</name>
        <dbReference type="ChEBI" id="CHEBI:29035"/>
    </cofactor>
</comment>
<gene>
    <name evidence="8" type="ORF">D1223_12770</name>
</gene>
<dbReference type="AlphaFoldDB" id="A0A399RA37"/>
<name>A0A399RA37_9PROT</name>
<organism evidence="8 9">
    <name type="scientific">Henriciella mobilis</name>
    <dbReference type="NCBI Taxonomy" id="2305467"/>
    <lineage>
        <taxon>Bacteria</taxon>
        <taxon>Pseudomonadati</taxon>
        <taxon>Pseudomonadota</taxon>
        <taxon>Alphaproteobacteria</taxon>
        <taxon>Hyphomonadales</taxon>
        <taxon>Hyphomonadaceae</taxon>
        <taxon>Henriciella</taxon>
    </lineage>
</organism>
<dbReference type="CDD" id="cd18870">
    <property type="entry name" value="NUDIX_AcylCoAdiphos_Nudt19"/>
    <property type="match status" value="1"/>
</dbReference>
<dbReference type="InterPro" id="IPR039121">
    <property type="entry name" value="NUDT19"/>
</dbReference>
<dbReference type="Gene3D" id="3.90.79.10">
    <property type="entry name" value="Nucleoside Triphosphate Pyrophosphohydrolase"/>
    <property type="match status" value="1"/>
</dbReference>
<protein>
    <submittedName>
        <fullName evidence="8">NUDIX hydrolase</fullName>
    </submittedName>
</protein>
<evidence type="ECO:0000256" key="2">
    <source>
        <dbReference type="ARBA" id="ARBA00001946"/>
    </source>
</evidence>
<keyword evidence="3" id="KW-0479">Metal-binding</keyword>
<dbReference type="EMBL" id="QWFX01000013">
    <property type="protein sequence ID" value="RIJ28268.1"/>
    <property type="molecule type" value="Genomic_DNA"/>
</dbReference>
<dbReference type="GO" id="GO:0016818">
    <property type="term" value="F:hydrolase activity, acting on acid anhydrides, in phosphorus-containing anhydrides"/>
    <property type="evidence" value="ECO:0007669"/>
    <property type="project" value="InterPro"/>
</dbReference>
<proteinExistence type="predicted"/>
<keyword evidence="6" id="KW-0464">Manganese</keyword>
<evidence type="ECO:0000256" key="5">
    <source>
        <dbReference type="ARBA" id="ARBA00022842"/>
    </source>
</evidence>
<dbReference type="GO" id="GO:0046872">
    <property type="term" value="F:metal ion binding"/>
    <property type="evidence" value="ECO:0007669"/>
    <property type="project" value="UniProtKB-KW"/>
</dbReference>
<dbReference type="InterPro" id="IPR015797">
    <property type="entry name" value="NUDIX_hydrolase-like_dom_sf"/>
</dbReference>
<evidence type="ECO:0000256" key="3">
    <source>
        <dbReference type="ARBA" id="ARBA00022723"/>
    </source>
</evidence>
<keyword evidence="4 8" id="KW-0378">Hydrolase</keyword>
<accession>A0A399RA37</accession>
<feature type="domain" description="Nudix hydrolase" evidence="7">
    <location>
        <begin position="7"/>
        <end position="206"/>
    </location>
</feature>
<sequence>MNEPAAAPKLSSTILLLRDNPRLEVLMVKRHYEIDFAAGALVFPGGKTNEEDASEAWIELSDGDFHGPELAARVGAVREAFEESGILLARKIGERGPGKPLVDAKLAASLEAHRGPVDRQEESFVELARKNGFVLALDTLVYFGHWITPTMMPKRFDTHFYLAPTPPQQLATHDGRETTEAVWLEPQEALDMAEDGRATVIFPTRMNLGKLGECAQVAAAVSRFATESVVTVLPVVGKDEMGNPCLHIPAEAGYMQTTEPIERVANVAKR</sequence>
<evidence type="ECO:0000256" key="1">
    <source>
        <dbReference type="ARBA" id="ARBA00001936"/>
    </source>
</evidence>
<evidence type="ECO:0000313" key="8">
    <source>
        <dbReference type="EMBL" id="RIJ28268.1"/>
    </source>
</evidence>
<dbReference type="PROSITE" id="PS51462">
    <property type="entry name" value="NUDIX"/>
    <property type="match status" value="1"/>
</dbReference>
<comment type="caution">
    <text evidence="8">The sequence shown here is derived from an EMBL/GenBank/DDBJ whole genome shotgun (WGS) entry which is preliminary data.</text>
</comment>
<dbReference type="Proteomes" id="UP000266385">
    <property type="component" value="Unassembled WGS sequence"/>
</dbReference>
<dbReference type="PANTHER" id="PTHR12318:SF0">
    <property type="entry name" value="ACYL-COENZYME A DIPHOSPHATASE NUDT19"/>
    <property type="match status" value="1"/>
</dbReference>
<dbReference type="SUPFAM" id="SSF55811">
    <property type="entry name" value="Nudix"/>
    <property type="match status" value="1"/>
</dbReference>
<evidence type="ECO:0000256" key="4">
    <source>
        <dbReference type="ARBA" id="ARBA00022801"/>
    </source>
</evidence>
<dbReference type="InterPro" id="IPR000086">
    <property type="entry name" value="NUDIX_hydrolase_dom"/>
</dbReference>
<comment type="cofactor">
    <cofactor evidence="2">
        <name>Mg(2+)</name>
        <dbReference type="ChEBI" id="CHEBI:18420"/>
    </cofactor>
</comment>
<evidence type="ECO:0000256" key="6">
    <source>
        <dbReference type="ARBA" id="ARBA00023211"/>
    </source>
</evidence>
<reference evidence="8 9" key="1">
    <citation type="submission" date="2018-08" db="EMBL/GenBank/DDBJ databases">
        <title>Henriciella mobilis sp. nov., isolated from seawater.</title>
        <authorList>
            <person name="Cheng H."/>
            <person name="Wu Y.-H."/>
            <person name="Xu X.-W."/>
            <person name="Guo L.-L."/>
        </authorList>
    </citation>
    <scope>NUCLEOTIDE SEQUENCE [LARGE SCALE GENOMIC DNA]</scope>
    <source>
        <strain evidence="8 9">JN25</strain>
    </source>
</reference>
<dbReference type="PANTHER" id="PTHR12318">
    <property type="entry name" value="TESTOSTERONE-REGULATED PROTEIN RP2"/>
    <property type="match status" value="1"/>
</dbReference>
<keyword evidence="5" id="KW-0460">Magnesium</keyword>
<dbReference type="RefSeq" id="WP_119376803.1">
    <property type="nucleotide sequence ID" value="NZ_QWFX01000013.1"/>
</dbReference>
<evidence type="ECO:0000259" key="7">
    <source>
        <dbReference type="PROSITE" id="PS51462"/>
    </source>
</evidence>